<dbReference type="GO" id="GO:0005886">
    <property type="term" value="C:plasma membrane"/>
    <property type="evidence" value="ECO:0007669"/>
    <property type="project" value="TreeGrafter"/>
</dbReference>
<dbReference type="SUPFAM" id="SSF47203">
    <property type="entry name" value="Acyl-CoA dehydrogenase C-terminal domain-like"/>
    <property type="match status" value="1"/>
</dbReference>
<proteinExistence type="predicted"/>
<dbReference type="InterPro" id="IPR052161">
    <property type="entry name" value="Mycobact_Acyl-CoA_DH"/>
</dbReference>
<sequence length="137" mass="14981">MLTELGRLRADMATRGASASARERFARVYIDVVAAQARTATTVRALARGDTVGPASSVDKLLFSKAEKAVNDLILDVQREWLIAGTREGQVSPSRDELDTARAEWWYSRAATIMGGTAEIQRGIIADHILGLPKEKR</sequence>
<dbReference type="PATRIC" id="fig|1299334.3.peg.6997"/>
<dbReference type="PANTHER" id="PTHR43292:SF3">
    <property type="entry name" value="ACYL-COA DEHYDROGENASE FADE29"/>
    <property type="match status" value="1"/>
</dbReference>
<dbReference type="Pfam" id="PF00441">
    <property type="entry name" value="Acyl-CoA_dh_1"/>
    <property type="match status" value="1"/>
</dbReference>
<feature type="domain" description="Acyl-CoA dehydrogenase/oxidase C-terminal" evidence="3">
    <location>
        <begin position="18"/>
        <end position="130"/>
    </location>
</feature>
<dbReference type="InterPro" id="IPR009075">
    <property type="entry name" value="AcylCo_DH/oxidase_C"/>
</dbReference>
<keyword evidence="2" id="KW-0560">Oxidoreductase</keyword>
<gene>
    <name evidence="4" type="ORF">I553_5031</name>
</gene>
<comment type="caution">
    <text evidence="4">The sequence shown here is derived from an EMBL/GenBank/DDBJ whole genome shotgun (WGS) entry which is preliminary data.</text>
</comment>
<evidence type="ECO:0000313" key="4">
    <source>
        <dbReference type="EMBL" id="EUA23846.1"/>
    </source>
</evidence>
<evidence type="ECO:0000256" key="1">
    <source>
        <dbReference type="ARBA" id="ARBA00022630"/>
    </source>
</evidence>
<dbReference type="EMBL" id="JAOB01000069">
    <property type="protein sequence ID" value="EUA23846.1"/>
    <property type="molecule type" value="Genomic_DNA"/>
</dbReference>
<dbReference type="Gene3D" id="1.20.140.10">
    <property type="entry name" value="Butyryl-CoA Dehydrogenase, subunit A, domain 3"/>
    <property type="match status" value="1"/>
</dbReference>
<organism evidence="4">
    <name type="scientific">Mycobacterium xenopi 4042</name>
    <dbReference type="NCBI Taxonomy" id="1299334"/>
    <lineage>
        <taxon>Bacteria</taxon>
        <taxon>Bacillati</taxon>
        <taxon>Actinomycetota</taxon>
        <taxon>Actinomycetes</taxon>
        <taxon>Mycobacteriales</taxon>
        <taxon>Mycobacteriaceae</taxon>
        <taxon>Mycobacterium</taxon>
    </lineage>
</organism>
<evidence type="ECO:0000259" key="3">
    <source>
        <dbReference type="Pfam" id="PF00441"/>
    </source>
</evidence>
<dbReference type="GO" id="GO:0016627">
    <property type="term" value="F:oxidoreductase activity, acting on the CH-CH group of donors"/>
    <property type="evidence" value="ECO:0007669"/>
    <property type="project" value="InterPro"/>
</dbReference>
<dbReference type="PANTHER" id="PTHR43292">
    <property type="entry name" value="ACYL-COA DEHYDROGENASE"/>
    <property type="match status" value="1"/>
</dbReference>
<keyword evidence="1" id="KW-0285">Flavoprotein</keyword>
<evidence type="ECO:0000256" key="2">
    <source>
        <dbReference type="ARBA" id="ARBA00023002"/>
    </source>
</evidence>
<reference evidence="4" key="1">
    <citation type="submission" date="2014-01" db="EMBL/GenBank/DDBJ databases">
        <authorList>
            <person name="Brown-Elliot B."/>
            <person name="Wallace R."/>
            <person name="Lenaerts A."/>
            <person name="Ordway D."/>
            <person name="DeGroote M.A."/>
            <person name="Parker T."/>
            <person name="Sizemore C."/>
            <person name="Tallon L.J."/>
            <person name="Sadzewicz L.K."/>
            <person name="Sengamalay N."/>
            <person name="Fraser C.M."/>
            <person name="Hine E."/>
            <person name="Shefchek K.A."/>
            <person name="Das S.P."/>
            <person name="Tettelin H."/>
        </authorList>
    </citation>
    <scope>NUCLEOTIDE SEQUENCE [LARGE SCALE GENOMIC DNA]</scope>
    <source>
        <strain evidence="4">4042</strain>
    </source>
</reference>
<accession>X7ZXV3</accession>
<protein>
    <submittedName>
        <fullName evidence="4">Acyl-CoA dehydrogenase, C-terminal domain protein</fullName>
    </submittedName>
</protein>
<dbReference type="InterPro" id="IPR036250">
    <property type="entry name" value="AcylCo_DH-like_C"/>
</dbReference>
<dbReference type="AlphaFoldDB" id="X7ZXV3"/>
<name>X7ZXV3_MYCXE</name>